<dbReference type="GO" id="GO:0015074">
    <property type="term" value="P:DNA integration"/>
    <property type="evidence" value="ECO:0007669"/>
    <property type="project" value="InterPro"/>
</dbReference>
<reference evidence="11" key="1">
    <citation type="journal article" date="2020" name="Nat. Commun.">
        <title>Genome sequence of the cluster root forming white lupin.</title>
        <authorList>
            <person name="Hufnagel B."/>
            <person name="Marques A."/>
            <person name="Soriano A."/>
            <person name="Marques L."/>
            <person name="Divol F."/>
            <person name="Doumas P."/>
            <person name="Sallet E."/>
            <person name="Mancinotti D."/>
            <person name="Carrere S."/>
            <person name="Marande W."/>
            <person name="Arribat S."/>
            <person name="Keller J."/>
            <person name="Huneau C."/>
            <person name="Blein T."/>
            <person name="Aime D."/>
            <person name="Laguerre M."/>
            <person name="Taylor J."/>
            <person name="Schubert V."/>
            <person name="Nelson M."/>
            <person name="Geu-Flores F."/>
            <person name="Crespi M."/>
            <person name="Gallardo-Guerrero K."/>
            <person name="Delaux P.-M."/>
            <person name="Salse J."/>
            <person name="Berges H."/>
            <person name="Guyot R."/>
            <person name="Gouzy J."/>
            <person name="Peret B."/>
        </authorList>
    </citation>
    <scope>NUCLEOTIDE SEQUENCE [LARGE SCALE GENOMIC DNA]</scope>
    <source>
        <strain evidence="11">cv. Amiga</strain>
    </source>
</reference>
<dbReference type="InterPro" id="IPR001584">
    <property type="entry name" value="Integrase_cat-core"/>
</dbReference>
<dbReference type="InterPro" id="IPR041373">
    <property type="entry name" value="RT_RNaseH"/>
</dbReference>
<dbReference type="GO" id="GO:0003676">
    <property type="term" value="F:nucleic acid binding"/>
    <property type="evidence" value="ECO:0007669"/>
    <property type="project" value="InterPro"/>
</dbReference>
<dbReference type="Gene3D" id="1.10.340.70">
    <property type="match status" value="1"/>
</dbReference>
<evidence type="ECO:0000256" key="4">
    <source>
        <dbReference type="ARBA" id="ARBA00022722"/>
    </source>
</evidence>
<dbReference type="Gene3D" id="3.30.420.10">
    <property type="entry name" value="Ribonuclease H-like superfamily/Ribonuclease H"/>
    <property type="match status" value="1"/>
</dbReference>
<dbReference type="InterPro" id="IPR043502">
    <property type="entry name" value="DNA/RNA_pol_sf"/>
</dbReference>
<keyword evidence="6" id="KW-0378">Hydrolase</keyword>
<evidence type="ECO:0000259" key="9">
    <source>
        <dbReference type="PROSITE" id="PS50994"/>
    </source>
</evidence>
<keyword evidence="7" id="KW-0695">RNA-directed DNA polymerase</keyword>
<keyword evidence="4" id="KW-0540">Nuclease</keyword>
<keyword evidence="11" id="KW-1185">Reference proteome</keyword>
<protein>
    <recommendedName>
        <fullName evidence="1">RNA-directed DNA polymerase</fullName>
        <ecNumber evidence="1">2.7.7.49</ecNumber>
    </recommendedName>
</protein>
<organism evidence="10 11">
    <name type="scientific">Lupinus albus</name>
    <name type="common">White lupine</name>
    <name type="synonym">Lupinus termis</name>
    <dbReference type="NCBI Taxonomy" id="3870"/>
    <lineage>
        <taxon>Eukaryota</taxon>
        <taxon>Viridiplantae</taxon>
        <taxon>Streptophyta</taxon>
        <taxon>Embryophyta</taxon>
        <taxon>Tracheophyta</taxon>
        <taxon>Spermatophyta</taxon>
        <taxon>Magnoliopsida</taxon>
        <taxon>eudicotyledons</taxon>
        <taxon>Gunneridae</taxon>
        <taxon>Pentapetalae</taxon>
        <taxon>rosids</taxon>
        <taxon>fabids</taxon>
        <taxon>Fabales</taxon>
        <taxon>Fabaceae</taxon>
        <taxon>Papilionoideae</taxon>
        <taxon>50 kb inversion clade</taxon>
        <taxon>genistoids sensu lato</taxon>
        <taxon>core genistoids</taxon>
        <taxon>Genisteae</taxon>
        <taxon>Lupinus</taxon>
    </lineage>
</organism>
<evidence type="ECO:0000256" key="3">
    <source>
        <dbReference type="ARBA" id="ARBA00022695"/>
    </source>
</evidence>
<dbReference type="GO" id="GO:0004519">
    <property type="term" value="F:endonuclease activity"/>
    <property type="evidence" value="ECO:0007669"/>
    <property type="project" value="UniProtKB-KW"/>
</dbReference>
<dbReference type="InterPro" id="IPR021109">
    <property type="entry name" value="Peptidase_aspartic_dom_sf"/>
</dbReference>
<dbReference type="InterPro" id="IPR043128">
    <property type="entry name" value="Rev_trsase/Diguanyl_cyclase"/>
</dbReference>
<name>A0A6A4PGY1_LUPAL</name>
<dbReference type="PROSITE" id="PS50994">
    <property type="entry name" value="INTEGRASE"/>
    <property type="match status" value="1"/>
</dbReference>
<dbReference type="PANTHER" id="PTHR37984:SF5">
    <property type="entry name" value="PROTEIN NYNRIN-LIKE"/>
    <property type="match status" value="1"/>
</dbReference>
<evidence type="ECO:0000256" key="1">
    <source>
        <dbReference type="ARBA" id="ARBA00012493"/>
    </source>
</evidence>
<dbReference type="PANTHER" id="PTHR37984">
    <property type="entry name" value="PROTEIN CBG26694"/>
    <property type="match status" value="1"/>
</dbReference>
<proteinExistence type="predicted"/>
<sequence>MNGSEAVDADGLIQGSCVVNGTSLCVLLDSGATHSFISCECVKRLNLKVDVLPFDLMVSTPTNAPVVVSTFCHKCPVVVYDRTFLVDLICLPLSQIDVILGMDWLSEHRVLLNCFDKTVMFGNASEMSDTPNDPKLLSAREVETSLKEGALVCLLLASLEGEKKSEMNDLPVVCEFSDVFPTEIPELPPVREVEFSIELVPGTGPISIAPYRMAPLELAELKKQIEDLLAKKFIRPSVSPWGAPVLLVKKKDGSMRLCTDYRQLNKVTIKNRYPLPRIDDLMGQLKGVVVFSKIDLRSGYHQLRVRTEDIPKTAFRTRYGHYEYLVMPFGVTNAPAIFMEYMNRIFHPYLDSFVVVFIDDILIYSRSWEEHTEHLRTVLKILRDNQLYAKLSKCDFWLESVNFLGHVRTKEGVAVDPSKVEVVMEWAVPKSVTKFRSFLGLAGYYQKFIEGFSKLALPLTRLTRKGEPFVWTVRCEESFQELKRKLTSAPVLRLPFSETNFNVYCDASKQGLGCVLMQEGKVVAYASRQLRPHEQNYRTHDLELAAVVFALKIWRHYLYGVRFEVFSDHKSLKYLFDQKELNMRQMRWMEFLKDYDFSLQYHPSKANVVADALSLKSLHMSALMVHEMKMIEEFRDLNLAVEMKPKSVVLGMLKVTNEFFDRIKTMQLFDDELQVKRALVGDDEEKDLQIDSNGLLRYKGMICVPQDTELRRDILDEAHKSKMSIHPGTTKMYHDLRKMFWWSGMKKDVAQYVSSCLNCQKAKIEHQRPAGELQSLEIPVWKWDSISMDFVSGFPRTQKGYDSIWVIVDRLTKSAHFLPVNVRYSLERLAELYIKEIVRLHGIPASIVSDRDPRFTSNFWNDLQSALGTKLKLSSAYHPQTDGQSEMTIQSLEDLLRACVLERPGSWDSMLPLIEFTYNNSFHSSIGMAPYEAL</sequence>
<dbReference type="Gene3D" id="2.40.70.10">
    <property type="entry name" value="Acid Proteases"/>
    <property type="match status" value="1"/>
</dbReference>
<dbReference type="Pfam" id="PF08284">
    <property type="entry name" value="RVP_2"/>
    <property type="match status" value="1"/>
</dbReference>
<comment type="caution">
    <text evidence="10">The sequence shown here is derived from an EMBL/GenBank/DDBJ whole genome shotgun (WGS) entry which is preliminary data.</text>
</comment>
<dbReference type="Gene3D" id="3.30.70.270">
    <property type="match status" value="2"/>
</dbReference>
<dbReference type="InterPro" id="IPR001969">
    <property type="entry name" value="Aspartic_peptidase_AS"/>
</dbReference>
<dbReference type="EC" id="2.7.7.49" evidence="1"/>
<keyword evidence="5" id="KW-0255">Endonuclease</keyword>
<dbReference type="FunFam" id="1.10.340.70:FF:000001">
    <property type="entry name" value="Retrovirus-related Pol polyprotein from transposon gypsy-like Protein"/>
    <property type="match status" value="1"/>
</dbReference>
<dbReference type="CDD" id="cd01647">
    <property type="entry name" value="RT_LTR"/>
    <property type="match status" value="1"/>
</dbReference>
<feature type="domain" description="Reverse transcriptase" evidence="8">
    <location>
        <begin position="229"/>
        <end position="408"/>
    </location>
</feature>
<dbReference type="SUPFAM" id="SSF50630">
    <property type="entry name" value="Acid proteases"/>
    <property type="match status" value="1"/>
</dbReference>
<dbReference type="PROSITE" id="PS00141">
    <property type="entry name" value="ASP_PROTEASE"/>
    <property type="match status" value="1"/>
</dbReference>
<dbReference type="Gene3D" id="3.10.10.10">
    <property type="entry name" value="HIV Type 1 Reverse Transcriptase, subunit A, domain 1"/>
    <property type="match status" value="1"/>
</dbReference>
<gene>
    <name evidence="10" type="ORF">Lalb_Chr13g0290761</name>
</gene>
<dbReference type="FunFam" id="3.30.70.270:FF:000020">
    <property type="entry name" value="Transposon Tf2-6 polyprotein-like Protein"/>
    <property type="match status" value="1"/>
</dbReference>
<dbReference type="Pfam" id="PF17921">
    <property type="entry name" value="Integrase_H2C2"/>
    <property type="match status" value="1"/>
</dbReference>
<evidence type="ECO:0000256" key="2">
    <source>
        <dbReference type="ARBA" id="ARBA00022679"/>
    </source>
</evidence>
<dbReference type="SUPFAM" id="SSF56672">
    <property type="entry name" value="DNA/RNA polymerases"/>
    <property type="match status" value="1"/>
</dbReference>
<dbReference type="CDD" id="cd09274">
    <property type="entry name" value="RNase_HI_RT_Ty3"/>
    <property type="match status" value="1"/>
</dbReference>
<evidence type="ECO:0000256" key="6">
    <source>
        <dbReference type="ARBA" id="ARBA00022801"/>
    </source>
</evidence>
<dbReference type="InterPro" id="IPR012337">
    <property type="entry name" value="RNaseH-like_sf"/>
</dbReference>
<keyword evidence="2 10" id="KW-0808">Transferase</keyword>
<evidence type="ECO:0000313" key="10">
    <source>
        <dbReference type="EMBL" id="KAE9600798.1"/>
    </source>
</evidence>
<dbReference type="GO" id="GO:0003964">
    <property type="term" value="F:RNA-directed DNA polymerase activity"/>
    <property type="evidence" value="ECO:0007669"/>
    <property type="project" value="UniProtKB-KW"/>
</dbReference>
<accession>A0A6A4PGY1</accession>
<dbReference type="InterPro" id="IPR036397">
    <property type="entry name" value="RNaseH_sf"/>
</dbReference>
<dbReference type="EMBL" id="WOCE01000013">
    <property type="protein sequence ID" value="KAE9600798.1"/>
    <property type="molecule type" value="Genomic_DNA"/>
</dbReference>
<feature type="domain" description="Integrase catalytic" evidence="9">
    <location>
        <begin position="765"/>
        <end position="934"/>
    </location>
</feature>
<dbReference type="Pfam" id="PF00078">
    <property type="entry name" value="RVT_1"/>
    <property type="match status" value="1"/>
</dbReference>
<dbReference type="Proteomes" id="UP000447434">
    <property type="component" value="Chromosome 13"/>
</dbReference>
<evidence type="ECO:0000259" key="8">
    <source>
        <dbReference type="PROSITE" id="PS50878"/>
    </source>
</evidence>
<evidence type="ECO:0000313" key="11">
    <source>
        <dbReference type="Proteomes" id="UP000447434"/>
    </source>
</evidence>
<dbReference type="OrthoDB" id="1424817at2759"/>
<dbReference type="GO" id="GO:0004190">
    <property type="term" value="F:aspartic-type endopeptidase activity"/>
    <property type="evidence" value="ECO:0007669"/>
    <property type="project" value="InterPro"/>
</dbReference>
<dbReference type="InterPro" id="IPR000477">
    <property type="entry name" value="RT_dom"/>
</dbReference>
<dbReference type="Pfam" id="PF17917">
    <property type="entry name" value="RT_RNaseH"/>
    <property type="match status" value="1"/>
</dbReference>
<dbReference type="InterPro" id="IPR050951">
    <property type="entry name" value="Retrovirus_Pol_polyprotein"/>
</dbReference>
<evidence type="ECO:0000256" key="7">
    <source>
        <dbReference type="ARBA" id="ARBA00022918"/>
    </source>
</evidence>
<evidence type="ECO:0000256" key="5">
    <source>
        <dbReference type="ARBA" id="ARBA00022759"/>
    </source>
</evidence>
<dbReference type="AlphaFoldDB" id="A0A6A4PGY1"/>
<dbReference type="CDD" id="cd00303">
    <property type="entry name" value="retropepsin_like"/>
    <property type="match status" value="1"/>
</dbReference>
<keyword evidence="3" id="KW-0548">Nucleotidyltransferase</keyword>
<dbReference type="PROSITE" id="PS50878">
    <property type="entry name" value="RT_POL"/>
    <property type="match status" value="1"/>
</dbReference>
<dbReference type="InterPro" id="IPR041588">
    <property type="entry name" value="Integrase_H2C2"/>
</dbReference>
<dbReference type="GO" id="GO:0006508">
    <property type="term" value="P:proteolysis"/>
    <property type="evidence" value="ECO:0007669"/>
    <property type="project" value="InterPro"/>
</dbReference>
<dbReference type="SUPFAM" id="SSF53098">
    <property type="entry name" value="Ribonuclease H-like"/>
    <property type="match status" value="1"/>
</dbReference>